<proteinExistence type="predicted"/>
<dbReference type="AlphaFoldDB" id="A0A0E9V384"/>
<name>A0A0E9V384_ANGAN</name>
<evidence type="ECO:0000313" key="1">
    <source>
        <dbReference type="EMBL" id="JAH72487.1"/>
    </source>
</evidence>
<reference evidence="1" key="2">
    <citation type="journal article" date="2015" name="Fish Shellfish Immunol.">
        <title>Early steps in the European eel (Anguilla anguilla)-Vibrio vulnificus interaction in the gills: Role of the RtxA13 toxin.</title>
        <authorList>
            <person name="Callol A."/>
            <person name="Pajuelo D."/>
            <person name="Ebbesson L."/>
            <person name="Teles M."/>
            <person name="MacKenzie S."/>
            <person name="Amaro C."/>
        </authorList>
    </citation>
    <scope>NUCLEOTIDE SEQUENCE</scope>
</reference>
<accession>A0A0E9V384</accession>
<protein>
    <submittedName>
        <fullName evidence="1">Uncharacterized protein</fullName>
    </submittedName>
</protein>
<dbReference type="EMBL" id="GBXM01036090">
    <property type="protein sequence ID" value="JAH72487.1"/>
    <property type="molecule type" value="Transcribed_RNA"/>
</dbReference>
<organism evidence="1">
    <name type="scientific">Anguilla anguilla</name>
    <name type="common">European freshwater eel</name>
    <name type="synonym">Muraena anguilla</name>
    <dbReference type="NCBI Taxonomy" id="7936"/>
    <lineage>
        <taxon>Eukaryota</taxon>
        <taxon>Metazoa</taxon>
        <taxon>Chordata</taxon>
        <taxon>Craniata</taxon>
        <taxon>Vertebrata</taxon>
        <taxon>Euteleostomi</taxon>
        <taxon>Actinopterygii</taxon>
        <taxon>Neopterygii</taxon>
        <taxon>Teleostei</taxon>
        <taxon>Anguilliformes</taxon>
        <taxon>Anguillidae</taxon>
        <taxon>Anguilla</taxon>
    </lineage>
</organism>
<reference evidence="1" key="1">
    <citation type="submission" date="2014-11" db="EMBL/GenBank/DDBJ databases">
        <authorList>
            <person name="Amaro Gonzalez C."/>
        </authorList>
    </citation>
    <scope>NUCLEOTIDE SEQUENCE</scope>
</reference>
<sequence>MNKRRWRISTLKFLQEPTLSPLGQ</sequence>